<evidence type="ECO:0000313" key="1">
    <source>
        <dbReference type="EMBL" id="KAK5956352.1"/>
    </source>
</evidence>
<comment type="caution">
    <text evidence="1">The sequence shown here is derived from an EMBL/GenBank/DDBJ whole genome shotgun (WGS) entry which is preliminary data.</text>
</comment>
<sequence length="313" mass="36696">MANAQTSRLMALPTELRLSILEFTLLDTSYMHMVESDFWVRASEEEFDRLRLKVGIIWVNSELRAEALPILRKNLTLDLHQSDDGYPVPLLIRQNATKFKTCDYAHDNHVMTTMIMEREGGFSAVEYLELLRKQFPRIQNVEISLHHNHYRDWAVEGQDNLLKALKGGFEEEDIDDLFGRLGLEGSLPADDLSKCTVTIYVTQDWEYQDERDERTFNLQFQPYRMKVNAFTREVIERHVNIFDAEVHRRGLVWVDPRDCYLLTKGVSWPVLYHVPSGKMRTFSRNKKYIKKVKKELGRGRNWAKALEAAQSLR</sequence>
<name>A0AAN8EQJ5_9EURO</name>
<reference evidence="1 2" key="1">
    <citation type="submission" date="2022-12" db="EMBL/GenBank/DDBJ databases">
        <title>Genomic features and morphological characterization of a novel Knufia sp. strain isolated from spacecraft assembly facility.</title>
        <authorList>
            <person name="Teixeira M."/>
            <person name="Chander A.M."/>
            <person name="Stajich J.E."/>
            <person name="Venkateswaran K."/>
        </authorList>
    </citation>
    <scope>NUCLEOTIDE SEQUENCE [LARGE SCALE GENOMIC DNA]</scope>
    <source>
        <strain evidence="1 2">FJI-L2-BK-P2</strain>
    </source>
</reference>
<keyword evidence="2" id="KW-1185">Reference proteome</keyword>
<evidence type="ECO:0008006" key="3">
    <source>
        <dbReference type="Google" id="ProtNLM"/>
    </source>
</evidence>
<dbReference type="EMBL" id="JAKLMC020000005">
    <property type="protein sequence ID" value="KAK5956352.1"/>
    <property type="molecule type" value="Genomic_DNA"/>
</dbReference>
<dbReference type="Proteomes" id="UP001316803">
    <property type="component" value="Unassembled WGS sequence"/>
</dbReference>
<protein>
    <recommendedName>
        <fullName evidence="3">F-box domain-containing protein</fullName>
    </recommendedName>
</protein>
<dbReference type="AlphaFoldDB" id="A0AAN8EQJ5"/>
<gene>
    <name evidence="1" type="ORF">OHC33_002929</name>
</gene>
<organism evidence="1 2">
    <name type="scientific">Knufia fluminis</name>
    <dbReference type="NCBI Taxonomy" id="191047"/>
    <lineage>
        <taxon>Eukaryota</taxon>
        <taxon>Fungi</taxon>
        <taxon>Dikarya</taxon>
        <taxon>Ascomycota</taxon>
        <taxon>Pezizomycotina</taxon>
        <taxon>Eurotiomycetes</taxon>
        <taxon>Chaetothyriomycetidae</taxon>
        <taxon>Chaetothyriales</taxon>
        <taxon>Trichomeriaceae</taxon>
        <taxon>Knufia</taxon>
    </lineage>
</organism>
<evidence type="ECO:0000313" key="2">
    <source>
        <dbReference type="Proteomes" id="UP001316803"/>
    </source>
</evidence>
<accession>A0AAN8EQJ5</accession>
<proteinExistence type="predicted"/>